<dbReference type="InterPro" id="IPR013083">
    <property type="entry name" value="Znf_RING/FYVE/PHD"/>
</dbReference>
<evidence type="ECO:0000256" key="4">
    <source>
        <dbReference type="PROSITE-ProRule" id="PRU00175"/>
    </source>
</evidence>
<evidence type="ECO:0000256" key="2">
    <source>
        <dbReference type="ARBA" id="ARBA00022771"/>
    </source>
</evidence>
<dbReference type="SMART" id="SM00184">
    <property type="entry name" value="RING"/>
    <property type="match status" value="1"/>
</dbReference>
<keyword evidence="1" id="KW-0479">Metal-binding</keyword>
<dbReference type="PROSITE" id="PS50089">
    <property type="entry name" value="ZF_RING_2"/>
    <property type="match status" value="1"/>
</dbReference>
<proteinExistence type="predicted"/>
<dbReference type="Proteomes" id="UP000664203">
    <property type="component" value="Unassembled WGS sequence"/>
</dbReference>
<dbReference type="GO" id="GO:0012505">
    <property type="term" value="C:endomembrane system"/>
    <property type="evidence" value="ECO:0007669"/>
    <property type="project" value="TreeGrafter"/>
</dbReference>
<dbReference type="GO" id="GO:0008270">
    <property type="term" value="F:zinc ion binding"/>
    <property type="evidence" value="ECO:0007669"/>
    <property type="project" value="UniProtKB-KW"/>
</dbReference>
<keyword evidence="7" id="KW-1185">Reference proteome</keyword>
<evidence type="ECO:0000313" key="7">
    <source>
        <dbReference type="Proteomes" id="UP000664203"/>
    </source>
</evidence>
<dbReference type="SUPFAM" id="SSF57850">
    <property type="entry name" value="RING/U-box"/>
    <property type="match status" value="1"/>
</dbReference>
<dbReference type="AlphaFoldDB" id="A0A8H3IDI0"/>
<evidence type="ECO:0000256" key="1">
    <source>
        <dbReference type="ARBA" id="ARBA00022723"/>
    </source>
</evidence>
<dbReference type="Gene3D" id="3.30.40.10">
    <property type="entry name" value="Zinc/RING finger domain, C3HC4 (zinc finger)"/>
    <property type="match status" value="1"/>
</dbReference>
<accession>A0A8H3IDI0</accession>
<dbReference type="PANTHER" id="PTHR22763">
    <property type="entry name" value="RING ZINC FINGER PROTEIN"/>
    <property type="match status" value="1"/>
</dbReference>
<evidence type="ECO:0000259" key="5">
    <source>
        <dbReference type="PROSITE" id="PS50089"/>
    </source>
</evidence>
<dbReference type="OrthoDB" id="8062037at2759"/>
<gene>
    <name evidence="6" type="ORF">ALECFALPRED_002600</name>
</gene>
<dbReference type="InterPro" id="IPR018957">
    <property type="entry name" value="Znf_C3HC4_RING-type"/>
</dbReference>
<keyword evidence="3" id="KW-0862">Zinc</keyword>
<dbReference type="InterPro" id="IPR050731">
    <property type="entry name" value="HRD1_E3_ubiq-ligases"/>
</dbReference>
<dbReference type="PANTHER" id="PTHR22763:SF192">
    <property type="entry name" value="RING-TYPE DOMAIN-CONTAINING PROTEIN"/>
    <property type="match status" value="1"/>
</dbReference>
<reference evidence="6" key="1">
    <citation type="submission" date="2021-03" db="EMBL/GenBank/DDBJ databases">
        <authorList>
            <person name="Tagirdzhanova G."/>
        </authorList>
    </citation>
    <scope>NUCLEOTIDE SEQUENCE</scope>
</reference>
<dbReference type="Pfam" id="PF00097">
    <property type="entry name" value="zf-C3HC4"/>
    <property type="match status" value="1"/>
</dbReference>
<evidence type="ECO:0000313" key="6">
    <source>
        <dbReference type="EMBL" id="CAF9924037.1"/>
    </source>
</evidence>
<dbReference type="GO" id="GO:0061630">
    <property type="term" value="F:ubiquitin protein ligase activity"/>
    <property type="evidence" value="ECO:0007669"/>
    <property type="project" value="TreeGrafter"/>
</dbReference>
<feature type="domain" description="RING-type" evidence="5">
    <location>
        <begin position="29"/>
        <end position="95"/>
    </location>
</feature>
<dbReference type="GO" id="GO:0043161">
    <property type="term" value="P:proteasome-mediated ubiquitin-dependent protein catabolic process"/>
    <property type="evidence" value="ECO:0007669"/>
    <property type="project" value="TreeGrafter"/>
</dbReference>
<comment type="caution">
    <text evidence="6">The sequence shown here is derived from an EMBL/GenBank/DDBJ whole genome shotgun (WGS) entry which is preliminary data.</text>
</comment>
<protein>
    <recommendedName>
        <fullName evidence="5">RING-type domain-containing protein</fullName>
    </recommendedName>
</protein>
<organism evidence="6 7">
    <name type="scientific">Alectoria fallacina</name>
    <dbReference type="NCBI Taxonomy" id="1903189"/>
    <lineage>
        <taxon>Eukaryota</taxon>
        <taxon>Fungi</taxon>
        <taxon>Dikarya</taxon>
        <taxon>Ascomycota</taxon>
        <taxon>Pezizomycotina</taxon>
        <taxon>Lecanoromycetes</taxon>
        <taxon>OSLEUM clade</taxon>
        <taxon>Lecanoromycetidae</taxon>
        <taxon>Lecanorales</taxon>
        <taxon>Lecanorineae</taxon>
        <taxon>Parmeliaceae</taxon>
        <taxon>Alectoria</taxon>
    </lineage>
</organism>
<dbReference type="InterPro" id="IPR001841">
    <property type="entry name" value="Znf_RING"/>
</dbReference>
<keyword evidence="2 4" id="KW-0863">Zinc-finger</keyword>
<name>A0A8H3IDI0_9LECA</name>
<dbReference type="EMBL" id="CAJPDR010000179">
    <property type="protein sequence ID" value="CAF9924037.1"/>
    <property type="molecule type" value="Genomic_DNA"/>
</dbReference>
<sequence>MAPALPRMRPKDFLSQLPEAQPLTDDEECPVCLQKYVPTKTTDPGIIERLLSLVVRREAEPEHAVLLPCQHVLGSECIKRWISPADGNQNTCPYCVQQLFTPLTYPVSNHPSWDTLIDLMGGYGYAFDPNGRWRWDLAQGAAALSKKDLLDTQLLAKINAGMRKGSLGESMLKYFDGLAVARLLTLHLREVVLYLQLQSEGADLPEIEEIKLEYPYLTLKKHHEDALFGEFERRKVFDLVPRRRSHRGLWEAHRNIGMAPEIYWEDGKLCWGFA</sequence>
<evidence type="ECO:0000256" key="3">
    <source>
        <dbReference type="ARBA" id="ARBA00022833"/>
    </source>
</evidence>